<dbReference type="InterPro" id="IPR014017">
    <property type="entry name" value="DNA_helicase_UvrD-like_C"/>
</dbReference>
<dbReference type="Proteomes" id="UP000596427">
    <property type="component" value="Plasmid unnamed3"/>
</dbReference>
<dbReference type="PANTHER" id="PTHR11070">
    <property type="entry name" value="UVRD / RECB / PCRA DNA HELICASE FAMILY MEMBER"/>
    <property type="match status" value="1"/>
</dbReference>
<dbReference type="Pfam" id="PF00580">
    <property type="entry name" value="UvrD-helicase"/>
    <property type="match status" value="1"/>
</dbReference>
<gene>
    <name evidence="11" type="ORF">EZH22_31125</name>
</gene>
<keyword evidence="1" id="KW-0547">Nucleotide-binding</keyword>
<dbReference type="InterPro" id="IPR027417">
    <property type="entry name" value="P-loop_NTPase"/>
</dbReference>
<dbReference type="RefSeq" id="WP_203197101.1">
    <property type="nucleotide sequence ID" value="NZ_CP063365.1"/>
</dbReference>
<evidence type="ECO:0000259" key="9">
    <source>
        <dbReference type="Pfam" id="PF00580"/>
    </source>
</evidence>
<keyword evidence="3 11" id="KW-0347">Helicase</keyword>
<dbReference type="GO" id="GO:0000724">
    <property type="term" value="P:double-strand break repair via homologous recombination"/>
    <property type="evidence" value="ECO:0007669"/>
    <property type="project" value="TreeGrafter"/>
</dbReference>
<dbReference type="Gene3D" id="3.40.50.300">
    <property type="entry name" value="P-loop containing nucleotide triphosphate hydrolases"/>
    <property type="match status" value="2"/>
</dbReference>
<dbReference type="AlphaFoldDB" id="A0A974SL74"/>
<evidence type="ECO:0000259" key="10">
    <source>
        <dbReference type="Pfam" id="PF13361"/>
    </source>
</evidence>
<dbReference type="EC" id="5.6.2.4" evidence="7"/>
<dbReference type="PANTHER" id="PTHR11070:SF30">
    <property type="entry name" value="F-BOX DNA HELICASE 1"/>
    <property type="match status" value="1"/>
</dbReference>
<reference evidence="11 12" key="1">
    <citation type="submission" date="2020-10" db="EMBL/GenBank/DDBJ databases">
        <title>Degradation of 1,4-Dioxane by Xanthobacter sp. YN2, via a Novel Group-2 Soluble Di-Iron Monooxygenase.</title>
        <authorList>
            <person name="Ma F."/>
            <person name="Wang Y."/>
            <person name="Yang J."/>
            <person name="Guo H."/>
            <person name="Su D."/>
            <person name="Yu L."/>
        </authorList>
    </citation>
    <scope>NUCLEOTIDE SEQUENCE [LARGE SCALE GENOMIC DNA]</scope>
    <source>
        <strain evidence="11 12">YN2</strain>
        <plasmid evidence="11 12">unnamed3</plasmid>
    </source>
</reference>
<organism evidence="11 12">
    <name type="scientific">Xanthobacter dioxanivorans</name>
    <dbReference type="NCBI Taxonomy" id="2528964"/>
    <lineage>
        <taxon>Bacteria</taxon>
        <taxon>Pseudomonadati</taxon>
        <taxon>Pseudomonadota</taxon>
        <taxon>Alphaproteobacteria</taxon>
        <taxon>Hyphomicrobiales</taxon>
        <taxon>Xanthobacteraceae</taxon>
        <taxon>Xanthobacter</taxon>
    </lineage>
</organism>
<dbReference type="InterPro" id="IPR000212">
    <property type="entry name" value="DNA_helicase_UvrD/REP"/>
</dbReference>
<evidence type="ECO:0000256" key="1">
    <source>
        <dbReference type="ARBA" id="ARBA00022741"/>
    </source>
</evidence>
<dbReference type="InterPro" id="IPR014016">
    <property type="entry name" value="UvrD-like_ATP-bd"/>
</dbReference>
<protein>
    <recommendedName>
        <fullName evidence="7">DNA 3'-5' helicase</fullName>
        <ecNumber evidence="7">5.6.2.4</ecNumber>
    </recommendedName>
</protein>
<dbReference type="GO" id="GO:0031297">
    <property type="term" value="P:replication fork processing"/>
    <property type="evidence" value="ECO:0007669"/>
    <property type="project" value="TreeGrafter"/>
</dbReference>
<feature type="domain" description="UvrD-like helicase C-terminal" evidence="10">
    <location>
        <begin position="328"/>
        <end position="445"/>
    </location>
</feature>
<evidence type="ECO:0000313" key="12">
    <source>
        <dbReference type="Proteomes" id="UP000596427"/>
    </source>
</evidence>
<comment type="catalytic activity">
    <reaction evidence="8">
        <text>ATP + H2O = ADP + phosphate + H(+)</text>
        <dbReference type="Rhea" id="RHEA:13065"/>
        <dbReference type="ChEBI" id="CHEBI:15377"/>
        <dbReference type="ChEBI" id="CHEBI:15378"/>
        <dbReference type="ChEBI" id="CHEBI:30616"/>
        <dbReference type="ChEBI" id="CHEBI:43474"/>
        <dbReference type="ChEBI" id="CHEBI:456216"/>
        <dbReference type="EC" id="5.6.2.4"/>
    </reaction>
</comment>
<evidence type="ECO:0000256" key="7">
    <source>
        <dbReference type="ARBA" id="ARBA00034808"/>
    </source>
</evidence>
<dbReference type="EMBL" id="CP063365">
    <property type="protein sequence ID" value="QRG10226.1"/>
    <property type="molecule type" value="Genomic_DNA"/>
</dbReference>
<dbReference type="GO" id="GO:0005524">
    <property type="term" value="F:ATP binding"/>
    <property type="evidence" value="ECO:0007669"/>
    <property type="project" value="UniProtKB-KW"/>
</dbReference>
<evidence type="ECO:0000256" key="2">
    <source>
        <dbReference type="ARBA" id="ARBA00022801"/>
    </source>
</evidence>
<evidence type="ECO:0000256" key="4">
    <source>
        <dbReference type="ARBA" id="ARBA00022840"/>
    </source>
</evidence>
<comment type="catalytic activity">
    <reaction evidence="6">
        <text>Couples ATP hydrolysis with the unwinding of duplex DNA by translocating in the 3'-5' direction.</text>
        <dbReference type="EC" id="5.6.2.4"/>
    </reaction>
</comment>
<evidence type="ECO:0000256" key="6">
    <source>
        <dbReference type="ARBA" id="ARBA00034617"/>
    </source>
</evidence>
<dbReference type="Pfam" id="PF13361">
    <property type="entry name" value="UvrD_C"/>
    <property type="match status" value="1"/>
</dbReference>
<dbReference type="GO" id="GO:0043138">
    <property type="term" value="F:3'-5' DNA helicase activity"/>
    <property type="evidence" value="ECO:0007669"/>
    <property type="project" value="UniProtKB-EC"/>
</dbReference>
<dbReference type="GO" id="GO:0003677">
    <property type="term" value="F:DNA binding"/>
    <property type="evidence" value="ECO:0007669"/>
    <property type="project" value="InterPro"/>
</dbReference>
<keyword evidence="11" id="KW-0614">Plasmid</keyword>
<dbReference type="GO" id="GO:0016787">
    <property type="term" value="F:hydrolase activity"/>
    <property type="evidence" value="ECO:0007669"/>
    <property type="project" value="UniProtKB-KW"/>
</dbReference>
<accession>A0A974SL74</accession>
<evidence type="ECO:0000256" key="3">
    <source>
        <dbReference type="ARBA" id="ARBA00022806"/>
    </source>
</evidence>
<proteinExistence type="predicted"/>
<name>A0A974SL74_9HYPH</name>
<dbReference type="KEGG" id="xdi:EZH22_31125"/>
<keyword evidence="2" id="KW-0378">Hydrolase</keyword>
<evidence type="ECO:0000313" key="11">
    <source>
        <dbReference type="EMBL" id="QRG10226.1"/>
    </source>
</evidence>
<evidence type="ECO:0000256" key="5">
    <source>
        <dbReference type="ARBA" id="ARBA00023235"/>
    </source>
</evidence>
<keyword evidence="4" id="KW-0067">ATP-binding</keyword>
<sequence>MRWSEEQSAIINSQDERLVVEARAGTGKTTTMVGYTRAREHMTYGYLVFNKANREDALERFPENVTPLTGHGLAYRAVGYRYRGKVGDPKAVDISEAFGVSFQEAGKALELLKRFFNSDEDSLEAVAGASEALPLAQEVWAGMSNPRNRDILMPHDGYLKIFALERRPVPFDGLIFDEAQDVNPVTLGILMRQQKPLVVVGDPFQSIYSFRGAVNALEQFDGARHYLTKSYRFGPEVAAAANAVLRQLGEQKLLEGCGASSTVQHGASPGGAYTFLARTNAGVIQKAINSPGKTLHFVGKGGLENYRLERILDVHRLYAHTGGEIRDSEIRKLKSFDRVVAYAEQINDPELKAIIKLVQNEDVVLPQRLAELKLRSGTAEEAELVLTTLHRSKGLEWDTVELGECFDWEEFAKARSAGKVDEYREELNLLYVGATRARKELNINKTLQAVLREAAAAPSVAAEKVIRVSTAARVEVRQEEDCRFLGDMQGDYDDDGPQPPEAVMEPLRQVLCDRSCFIVEQDGKFGVLVEEIVEDVRTGGARGLAAPVGKLAGSHPAAQVWLTSGPHIEAGCTAVRAFIPAEAVNAGRIQGLAVAMAALTGRDSRAKLATAEAMSM</sequence>
<keyword evidence="12" id="KW-1185">Reference proteome</keyword>
<evidence type="ECO:0000256" key="8">
    <source>
        <dbReference type="ARBA" id="ARBA00048988"/>
    </source>
</evidence>
<geneLocation type="plasmid" evidence="11 12">
    <name>unnamed3</name>
</geneLocation>
<dbReference type="SUPFAM" id="SSF52540">
    <property type="entry name" value="P-loop containing nucleoside triphosphate hydrolases"/>
    <property type="match status" value="1"/>
</dbReference>
<feature type="domain" description="UvrD-like helicase ATP-binding" evidence="9">
    <location>
        <begin position="171"/>
        <end position="215"/>
    </location>
</feature>
<keyword evidence="5" id="KW-0413">Isomerase</keyword>